<evidence type="ECO:0000313" key="1">
    <source>
        <dbReference type="EMBL" id="AZE57553.1"/>
    </source>
</evidence>
<gene>
    <name evidence="1" type="ORF">C4K03_5436</name>
</gene>
<accession>A0A3G7UEH9</accession>
<evidence type="ECO:0000313" key="2">
    <source>
        <dbReference type="Proteomes" id="UP000268696"/>
    </source>
</evidence>
<organism evidence="1 2">
    <name type="scientific">Pseudomonas synxantha</name>
    <dbReference type="NCBI Taxonomy" id="47883"/>
    <lineage>
        <taxon>Bacteria</taxon>
        <taxon>Pseudomonadati</taxon>
        <taxon>Pseudomonadota</taxon>
        <taxon>Gammaproteobacteria</taxon>
        <taxon>Pseudomonadales</taxon>
        <taxon>Pseudomonadaceae</taxon>
        <taxon>Pseudomonas</taxon>
    </lineage>
</organism>
<dbReference type="EMBL" id="CP027754">
    <property type="protein sequence ID" value="AZE57553.1"/>
    <property type="molecule type" value="Genomic_DNA"/>
</dbReference>
<reference evidence="1 2" key="1">
    <citation type="submission" date="2018-03" db="EMBL/GenBank/DDBJ databases">
        <title>Diversity of phytobeneficial traits revealed by whole-genome analysis of worldwide-isolated phenazine-producing Pseudomonas spp.</title>
        <authorList>
            <person name="Biessy A."/>
            <person name="Novinscak A."/>
            <person name="Blom J."/>
            <person name="Leger G."/>
            <person name="Thomashow L.S."/>
            <person name="Cazorla F.M."/>
            <person name="Josic D."/>
            <person name="Filion M."/>
        </authorList>
    </citation>
    <scope>NUCLEOTIDE SEQUENCE [LARGE SCALE GENOMIC DNA]</scope>
    <source>
        <strain evidence="1 2">30B</strain>
    </source>
</reference>
<sequence length="57" mass="6486">MKRKRLKFAPSIYLSLAVYLALSTDIEVGFNRSWQINSDGSEIRNVQVDVKKLKNGS</sequence>
<dbReference type="AlphaFoldDB" id="A0A3G7UEH9"/>
<name>A0A3G7UEH9_9PSED</name>
<protein>
    <submittedName>
        <fullName evidence="1">Uncharacterized protein</fullName>
    </submittedName>
</protein>
<dbReference type="Proteomes" id="UP000268696">
    <property type="component" value="Chromosome"/>
</dbReference>
<proteinExistence type="predicted"/>